<keyword evidence="1" id="KW-0808">Transferase</keyword>
<dbReference type="Pfam" id="PF13489">
    <property type="entry name" value="Methyltransf_23"/>
    <property type="match status" value="1"/>
</dbReference>
<dbReference type="PANTHER" id="PTHR43591">
    <property type="entry name" value="METHYLTRANSFERASE"/>
    <property type="match status" value="1"/>
</dbReference>
<accession>A0A5C3NSY7</accession>
<dbReference type="InParanoid" id="A0A5C3NSY7"/>
<dbReference type="GO" id="GO:0008168">
    <property type="term" value="F:methyltransferase activity"/>
    <property type="evidence" value="ECO:0007669"/>
    <property type="project" value="UniProtKB-KW"/>
</dbReference>
<gene>
    <name evidence="1" type="ORF">K466DRAFT_503896</name>
</gene>
<organism evidence="1 2">
    <name type="scientific">Polyporus arcularius HHB13444</name>
    <dbReference type="NCBI Taxonomy" id="1314778"/>
    <lineage>
        <taxon>Eukaryota</taxon>
        <taxon>Fungi</taxon>
        <taxon>Dikarya</taxon>
        <taxon>Basidiomycota</taxon>
        <taxon>Agaricomycotina</taxon>
        <taxon>Agaricomycetes</taxon>
        <taxon>Polyporales</taxon>
        <taxon>Polyporaceae</taxon>
        <taxon>Polyporus</taxon>
    </lineage>
</organism>
<dbReference type="STRING" id="1314778.A0A5C3NSY7"/>
<proteinExistence type="predicted"/>
<dbReference type="Gene3D" id="3.40.50.150">
    <property type="entry name" value="Vaccinia Virus protein VP39"/>
    <property type="match status" value="1"/>
</dbReference>
<dbReference type="AlphaFoldDB" id="A0A5C3NSY7"/>
<dbReference type="SUPFAM" id="SSF53335">
    <property type="entry name" value="S-adenosyl-L-methionine-dependent methyltransferases"/>
    <property type="match status" value="1"/>
</dbReference>
<dbReference type="CDD" id="cd02440">
    <property type="entry name" value="AdoMet_MTases"/>
    <property type="match status" value="1"/>
</dbReference>
<dbReference type="PANTHER" id="PTHR43591:SF110">
    <property type="entry name" value="RHODANESE DOMAIN-CONTAINING PROTEIN"/>
    <property type="match status" value="1"/>
</dbReference>
<keyword evidence="1" id="KW-0489">Methyltransferase</keyword>
<dbReference type="GO" id="GO:0032259">
    <property type="term" value="P:methylation"/>
    <property type="evidence" value="ECO:0007669"/>
    <property type="project" value="UniProtKB-KW"/>
</dbReference>
<name>A0A5C3NSY7_9APHY</name>
<evidence type="ECO:0000313" key="2">
    <source>
        <dbReference type="Proteomes" id="UP000308197"/>
    </source>
</evidence>
<dbReference type="EMBL" id="ML211772">
    <property type="protein sequence ID" value="TFK80435.1"/>
    <property type="molecule type" value="Genomic_DNA"/>
</dbReference>
<dbReference type="InterPro" id="IPR029063">
    <property type="entry name" value="SAM-dependent_MTases_sf"/>
</dbReference>
<sequence>MFPVLSISLRLDRLHAAFTALFGNKLSFAPLDDSPPTSILEIGSGSGAWFVRTEMNAARRFPAARVVAVDINPLPPRALPRNVEFHQVDISQGFPFESSSFDVVHARLVMMHVPQPEQILERAIDLVKPGGWLIVEDPDDEQMLDGGGPLGPGMDALLQGWFRIFRSRELEPCIGRRLEEILERSDAFAEIRVKKVTIPISEKSEDDNLNKFGKAWRANMICTGHDMPRRFAHQGITEDVARAYLEELEDPARCLTTDMYFVWAKKK</sequence>
<protein>
    <submittedName>
        <fullName evidence="1">S-adenosyl-L-methionine-dependent methyltransferase</fullName>
    </submittedName>
</protein>
<dbReference type="Proteomes" id="UP000308197">
    <property type="component" value="Unassembled WGS sequence"/>
</dbReference>
<keyword evidence="2" id="KW-1185">Reference proteome</keyword>
<evidence type="ECO:0000313" key="1">
    <source>
        <dbReference type="EMBL" id="TFK80435.1"/>
    </source>
</evidence>
<reference evidence="1 2" key="1">
    <citation type="journal article" date="2019" name="Nat. Ecol. Evol.">
        <title>Megaphylogeny resolves global patterns of mushroom evolution.</title>
        <authorList>
            <person name="Varga T."/>
            <person name="Krizsan K."/>
            <person name="Foldi C."/>
            <person name="Dima B."/>
            <person name="Sanchez-Garcia M."/>
            <person name="Sanchez-Ramirez S."/>
            <person name="Szollosi G.J."/>
            <person name="Szarkandi J.G."/>
            <person name="Papp V."/>
            <person name="Albert L."/>
            <person name="Andreopoulos W."/>
            <person name="Angelini C."/>
            <person name="Antonin V."/>
            <person name="Barry K.W."/>
            <person name="Bougher N.L."/>
            <person name="Buchanan P."/>
            <person name="Buyck B."/>
            <person name="Bense V."/>
            <person name="Catcheside P."/>
            <person name="Chovatia M."/>
            <person name="Cooper J."/>
            <person name="Damon W."/>
            <person name="Desjardin D."/>
            <person name="Finy P."/>
            <person name="Geml J."/>
            <person name="Haridas S."/>
            <person name="Hughes K."/>
            <person name="Justo A."/>
            <person name="Karasinski D."/>
            <person name="Kautmanova I."/>
            <person name="Kiss B."/>
            <person name="Kocsube S."/>
            <person name="Kotiranta H."/>
            <person name="LaButti K.M."/>
            <person name="Lechner B.E."/>
            <person name="Liimatainen K."/>
            <person name="Lipzen A."/>
            <person name="Lukacs Z."/>
            <person name="Mihaltcheva S."/>
            <person name="Morgado L.N."/>
            <person name="Niskanen T."/>
            <person name="Noordeloos M.E."/>
            <person name="Ohm R.A."/>
            <person name="Ortiz-Santana B."/>
            <person name="Ovrebo C."/>
            <person name="Racz N."/>
            <person name="Riley R."/>
            <person name="Savchenko A."/>
            <person name="Shiryaev A."/>
            <person name="Soop K."/>
            <person name="Spirin V."/>
            <person name="Szebenyi C."/>
            <person name="Tomsovsky M."/>
            <person name="Tulloss R.E."/>
            <person name="Uehling J."/>
            <person name="Grigoriev I.V."/>
            <person name="Vagvolgyi C."/>
            <person name="Papp T."/>
            <person name="Martin F.M."/>
            <person name="Miettinen O."/>
            <person name="Hibbett D.S."/>
            <person name="Nagy L.G."/>
        </authorList>
    </citation>
    <scope>NUCLEOTIDE SEQUENCE [LARGE SCALE GENOMIC DNA]</scope>
    <source>
        <strain evidence="1 2">HHB13444</strain>
    </source>
</reference>